<dbReference type="Proteomes" id="UP000751614">
    <property type="component" value="Unassembled WGS sequence"/>
</dbReference>
<organism evidence="1 2">
    <name type="scientific">Flagellimonas algicola</name>
    <dbReference type="NCBI Taxonomy" id="2583815"/>
    <lineage>
        <taxon>Bacteria</taxon>
        <taxon>Pseudomonadati</taxon>
        <taxon>Bacteroidota</taxon>
        <taxon>Flavobacteriia</taxon>
        <taxon>Flavobacteriales</taxon>
        <taxon>Flavobacteriaceae</taxon>
        <taxon>Flagellimonas</taxon>
    </lineage>
</organism>
<comment type="caution">
    <text evidence="1">The sequence shown here is derived from an EMBL/GenBank/DDBJ whole genome shotgun (WGS) entry which is preliminary data.</text>
</comment>
<dbReference type="Pfam" id="PF12094">
    <property type="entry name" value="DUF3570"/>
    <property type="match status" value="1"/>
</dbReference>
<name>A0ABY2WP42_9FLAO</name>
<dbReference type="InterPro" id="IPR021953">
    <property type="entry name" value="DUF3570"/>
</dbReference>
<proteinExistence type="predicted"/>
<dbReference type="EMBL" id="VCNI01000001">
    <property type="protein sequence ID" value="TMU56759.1"/>
    <property type="molecule type" value="Genomic_DNA"/>
</dbReference>
<sequence length="407" mass="46685">MNKRTLLVGSLAFSLLMAKAQNRGKSEFKVKETEVELLYNHYLQNGDNSAVTGGEGTERLTVYGPSFNLKKKLGKNGINFQLGADIISSASTDNIDRIKSSASRLDARSYTSFQYTRYLEKSKMTLSAGLSGSIESDYFSIGKHLGITKTSQNDMQTYSAELQIFNDDLRWGRLDDGFLSEPQFLIYPVELRFQEWYDEYRRDSYNLNLGFTQVLDQRNTIGIFSALSLQKGLLATPFHRIFFSDNSRGVEQFPDERRKLAVSLRWNRFTTGGVILKNKVGLYTDDFGILGLTLDNETAIKLSPKWTLLPSLRYYTQKESKFFAPKGEHDPSEEFYTSDYDLSAVNSITVGMGWRHWPATRKNKGLHNFSFRYFFYSRSNGLRAHTVSTSFNFLKKRKGRERKKKSK</sequence>
<accession>A0ABY2WP42</accession>
<protein>
    <submittedName>
        <fullName evidence="1">DUF3570 domain-containing protein</fullName>
    </submittedName>
</protein>
<keyword evidence="2" id="KW-1185">Reference proteome</keyword>
<evidence type="ECO:0000313" key="2">
    <source>
        <dbReference type="Proteomes" id="UP000751614"/>
    </source>
</evidence>
<reference evidence="1 2" key="1">
    <citation type="submission" date="2019-05" db="EMBL/GenBank/DDBJ databases">
        <title>Flagellimonas sp. AsT0115, sp. nov., isolated from a marine red algae, Asparagopsis taxiformis.</title>
        <authorList>
            <person name="Kim J."/>
            <person name="Jeong S.E."/>
            <person name="Jeon C.O."/>
        </authorList>
    </citation>
    <scope>NUCLEOTIDE SEQUENCE [LARGE SCALE GENOMIC DNA]</scope>
    <source>
        <strain evidence="1 2">AsT0115</strain>
    </source>
</reference>
<evidence type="ECO:0000313" key="1">
    <source>
        <dbReference type="EMBL" id="TMU56759.1"/>
    </source>
</evidence>
<gene>
    <name evidence="1" type="ORF">FGG15_04225</name>
</gene>
<dbReference type="RefSeq" id="WP_138833540.1">
    <property type="nucleotide sequence ID" value="NZ_VCNI01000001.1"/>
</dbReference>